<dbReference type="InterPro" id="IPR001190">
    <property type="entry name" value="SRCR"/>
</dbReference>
<comment type="caution">
    <text evidence="3">Lacks conserved residue(s) required for the propagation of feature annotation.</text>
</comment>
<sequence length="159" mass="16943">DDSFDTNDAKVACRHLGFGSEGATVLQSSDIPDGSGPIWLDDVGCTGTERKLFECRHRGWGVENCNHNKDVGVGCNGGLRLVGGLTSGRLEVLHNGQWGTVCDDSFDTNDAKVACRHLGFGSEGATVIARSNVTDGSGPIWLDNVDCTGTEKTLFECRH</sequence>
<feature type="non-terminal residue" evidence="5">
    <location>
        <position position="1"/>
    </location>
</feature>
<keyword evidence="6" id="KW-1185">Reference proteome</keyword>
<keyword evidence="2 3" id="KW-1015">Disulfide bond</keyword>
<feature type="disulfide bond" evidence="3">
    <location>
        <begin position="45"/>
        <end position="55"/>
    </location>
</feature>
<evidence type="ECO:0000256" key="1">
    <source>
        <dbReference type="ARBA" id="ARBA00022729"/>
    </source>
</evidence>
<comment type="caution">
    <text evidence="5">The sequence shown here is derived from an EMBL/GenBank/DDBJ whole genome shotgun (WGS) entry which is preliminary data.</text>
</comment>
<keyword evidence="1" id="KW-0732">Signal</keyword>
<dbReference type="Pfam" id="PF00530">
    <property type="entry name" value="SRCR"/>
    <property type="match status" value="2"/>
</dbReference>
<dbReference type="InterPro" id="IPR036772">
    <property type="entry name" value="SRCR-like_dom_sf"/>
</dbReference>
<dbReference type="GO" id="GO:0016020">
    <property type="term" value="C:membrane"/>
    <property type="evidence" value="ECO:0007669"/>
    <property type="project" value="InterPro"/>
</dbReference>
<evidence type="ECO:0000313" key="5">
    <source>
        <dbReference type="EMBL" id="CAH1790485.1"/>
    </source>
</evidence>
<dbReference type="PROSITE" id="PS50287">
    <property type="entry name" value="SRCR_2"/>
    <property type="match status" value="2"/>
</dbReference>
<dbReference type="EMBL" id="CAIIXF020000007">
    <property type="protein sequence ID" value="CAH1790485.1"/>
    <property type="molecule type" value="Genomic_DNA"/>
</dbReference>
<dbReference type="PRINTS" id="PR00258">
    <property type="entry name" value="SPERACTRCPTR"/>
</dbReference>
<feature type="domain" description="SRCR" evidence="4">
    <location>
        <begin position="1"/>
        <end position="76"/>
    </location>
</feature>
<evidence type="ECO:0000259" key="4">
    <source>
        <dbReference type="PROSITE" id="PS50287"/>
    </source>
</evidence>
<evidence type="ECO:0000256" key="3">
    <source>
        <dbReference type="PROSITE-ProRule" id="PRU00196"/>
    </source>
</evidence>
<organism evidence="5 6">
    <name type="scientific">Owenia fusiformis</name>
    <name type="common">Polychaete worm</name>
    <dbReference type="NCBI Taxonomy" id="6347"/>
    <lineage>
        <taxon>Eukaryota</taxon>
        <taxon>Metazoa</taxon>
        <taxon>Spiralia</taxon>
        <taxon>Lophotrochozoa</taxon>
        <taxon>Annelida</taxon>
        <taxon>Polychaeta</taxon>
        <taxon>Sedentaria</taxon>
        <taxon>Canalipalpata</taxon>
        <taxon>Sabellida</taxon>
        <taxon>Oweniida</taxon>
        <taxon>Oweniidae</taxon>
        <taxon>Owenia</taxon>
    </lineage>
</organism>
<dbReference type="PANTHER" id="PTHR48071:SF18">
    <property type="entry name" value="DELETED IN MALIGNANT BRAIN TUMORS 1 PROTEIN-RELATED"/>
    <property type="match status" value="1"/>
</dbReference>
<dbReference type="FunFam" id="3.10.250.10:FF:000001">
    <property type="entry name" value="Lysyl oxidase 4 isoform X1"/>
    <property type="match status" value="2"/>
</dbReference>
<evidence type="ECO:0000313" key="6">
    <source>
        <dbReference type="Proteomes" id="UP000749559"/>
    </source>
</evidence>
<dbReference type="PANTHER" id="PTHR48071">
    <property type="entry name" value="SRCR DOMAIN-CONTAINING PROTEIN"/>
    <property type="match status" value="1"/>
</dbReference>
<dbReference type="PROSITE" id="PS00420">
    <property type="entry name" value="SRCR_1"/>
    <property type="match status" value="1"/>
</dbReference>
<dbReference type="SMART" id="SM00202">
    <property type="entry name" value="SR"/>
    <property type="match status" value="2"/>
</dbReference>
<dbReference type="Proteomes" id="UP000749559">
    <property type="component" value="Unassembled WGS sequence"/>
</dbReference>
<gene>
    <name evidence="5" type="ORF">OFUS_LOCUS15684</name>
</gene>
<name>A0A8S4PA30_OWEFU</name>
<protein>
    <recommendedName>
        <fullName evidence="4">SRCR domain-containing protein</fullName>
    </recommendedName>
</protein>
<dbReference type="Gene3D" id="3.10.250.10">
    <property type="entry name" value="SRCR-like domain"/>
    <property type="match status" value="2"/>
</dbReference>
<dbReference type="AlphaFoldDB" id="A0A8S4PA30"/>
<feature type="disulfide bond" evidence="3">
    <location>
        <begin position="147"/>
        <end position="157"/>
    </location>
</feature>
<dbReference type="SUPFAM" id="SSF56487">
    <property type="entry name" value="SRCR-like"/>
    <property type="match status" value="2"/>
</dbReference>
<accession>A0A8S4PA30</accession>
<proteinExistence type="predicted"/>
<feature type="domain" description="SRCR" evidence="4">
    <location>
        <begin position="79"/>
        <end position="159"/>
    </location>
</feature>
<feature type="non-terminal residue" evidence="5">
    <location>
        <position position="159"/>
    </location>
</feature>
<evidence type="ECO:0000256" key="2">
    <source>
        <dbReference type="ARBA" id="ARBA00023157"/>
    </source>
</evidence>
<reference evidence="5" key="1">
    <citation type="submission" date="2022-03" db="EMBL/GenBank/DDBJ databases">
        <authorList>
            <person name="Martin C."/>
        </authorList>
    </citation>
    <scope>NUCLEOTIDE SEQUENCE</scope>
</reference>